<dbReference type="PROSITE" id="PS50022">
    <property type="entry name" value="FA58C_3"/>
    <property type="match status" value="1"/>
</dbReference>
<accession>A0A917T081</accession>
<dbReference type="Proteomes" id="UP000642070">
    <property type="component" value="Unassembled WGS sequence"/>
</dbReference>
<feature type="transmembrane region" description="Helical" evidence="2">
    <location>
        <begin position="20"/>
        <end position="39"/>
    </location>
</feature>
<evidence type="ECO:0000313" key="4">
    <source>
        <dbReference type="EMBL" id="GGM03568.1"/>
    </source>
</evidence>
<reference evidence="4" key="2">
    <citation type="submission" date="2020-09" db="EMBL/GenBank/DDBJ databases">
        <authorList>
            <person name="Sun Q."/>
            <person name="Ohkuma M."/>
        </authorList>
    </citation>
    <scope>NUCLEOTIDE SEQUENCE</scope>
    <source>
        <strain evidence="4">JCM 19831</strain>
    </source>
</reference>
<name>A0A917T081_9ACTN</name>
<dbReference type="Gene3D" id="2.60.120.260">
    <property type="entry name" value="Galactose-binding domain-like"/>
    <property type="match status" value="1"/>
</dbReference>
<gene>
    <name evidence="4" type="ORF">GCM10007977_001140</name>
</gene>
<dbReference type="EMBL" id="BMPI01000001">
    <property type="protein sequence ID" value="GGM03568.1"/>
    <property type="molecule type" value="Genomic_DNA"/>
</dbReference>
<feature type="compositionally biased region" description="Low complexity" evidence="1">
    <location>
        <begin position="96"/>
        <end position="126"/>
    </location>
</feature>
<protein>
    <recommendedName>
        <fullName evidence="3">F5/8 type C domain-containing protein</fullName>
    </recommendedName>
</protein>
<reference evidence="4" key="1">
    <citation type="journal article" date="2014" name="Int. J. Syst. Evol. Microbiol.">
        <title>Complete genome sequence of Corynebacterium casei LMG S-19264T (=DSM 44701T), isolated from a smear-ripened cheese.</title>
        <authorList>
            <consortium name="US DOE Joint Genome Institute (JGI-PGF)"/>
            <person name="Walter F."/>
            <person name="Albersmeier A."/>
            <person name="Kalinowski J."/>
            <person name="Ruckert C."/>
        </authorList>
    </citation>
    <scope>NUCLEOTIDE SEQUENCE</scope>
    <source>
        <strain evidence="4">JCM 19831</strain>
    </source>
</reference>
<organism evidence="4 5">
    <name type="scientific">Dactylosporangium sucinum</name>
    <dbReference type="NCBI Taxonomy" id="1424081"/>
    <lineage>
        <taxon>Bacteria</taxon>
        <taxon>Bacillati</taxon>
        <taxon>Actinomycetota</taxon>
        <taxon>Actinomycetes</taxon>
        <taxon>Micromonosporales</taxon>
        <taxon>Micromonosporaceae</taxon>
        <taxon>Dactylosporangium</taxon>
    </lineage>
</organism>
<feature type="region of interest" description="Disordered" evidence="1">
    <location>
        <begin position="43"/>
        <end position="129"/>
    </location>
</feature>
<dbReference type="Pfam" id="PF00754">
    <property type="entry name" value="F5_F8_type_C"/>
    <property type="match status" value="1"/>
</dbReference>
<sequence>MSTNLSKHRAWRAGKAGNRVIGGLIVAGVLLAVGGAFGMDDPKTPATSTGLEPGTTDPANLAAPSGPDLSEVVPLVPSDAAPGESPQPGASPNGGPSTPAKPNPTAAPATTVPTSTAPATTAPPATGNLALHRPAQASSTIRSAHAALYATDGSADTYWEGANHGLPQTLTVDLGTAARMGRVVLRLPPASGWPSRTQTIAVLAGLDGSTFSTVTGPAQYTFDAANGNVVTLTLPAPTARYLRLSFTANSQWDAGQVSEVEVYAA</sequence>
<dbReference type="InterPro" id="IPR000421">
    <property type="entry name" value="FA58C"/>
</dbReference>
<evidence type="ECO:0000256" key="1">
    <source>
        <dbReference type="SAM" id="MobiDB-lite"/>
    </source>
</evidence>
<feature type="domain" description="F5/8 type C" evidence="3">
    <location>
        <begin position="117"/>
        <end position="265"/>
    </location>
</feature>
<dbReference type="SMART" id="SM00231">
    <property type="entry name" value="FA58C"/>
    <property type="match status" value="1"/>
</dbReference>
<proteinExistence type="predicted"/>
<evidence type="ECO:0000256" key="2">
    <source>
        <dbReference type="SAM" id="Phobius"/>
    </source>
</evidence>
<evidence type="ECO:0000313" key="5">
    <source>
        <dbReference type="Proteomes" id="UP000642070"/>
    </source>
</evidence>
<keyword evidence="2" id="KW-1133">Transmembrane helix</keyword>
<keyword evidence="2" id="KW-0472">Membrane</keyword>
<keyword evidence="2" id="KW-0812">Transmembrane</keyword>
<dbReference type="AlphaFoldDB" id="A0A917T081"/>
<dbReference type="InterPro" id="IPR008979">
    <property type="entry name" value="Galactose-bd-like_sf"/>
</dbReference>
<evidence type="ECO:0000259" key="3">
    <source>
        <dbReference type="PROSITE" id="PS50022"/>
    </source>
</evidence>
<dbReference type="RefSeq" id="WP_190247669.1">
    <property type="nucleotide sequence ID" value="NZ_BMPI01000001.1"/>
</dbReference>
<dbReference type="SUPFAM" id="SSF49785">
    <property type="entry name" value="Galactose-binding domain-like"/>
    <property type="match status" value="1"/>
</dbReference>
<keyword evidence="5" id="KW-1185">Reference proteome</keyword>
<comment type="caution">
    <text evidence="4">The sequence shown here is derived from an EMBL/GenBank/DDBJ whole genome shotgun (WGS) entry which is preliminary data.</text>
</comment>